<dbReference type="Proteomes" id="UP001161388">
    <property type="component" value="Unassembled WGS sequence"/>
</dbReference>
<dbReference type="RefSeq" id="WP_284371026.1">
    <property type="nucleotide sequence ID" value="NZ_BSNL01000001.1"/>
</dbReference>
<reference evidence="1" key="1">
    <citation type="journal article" date="2014" name="Int. J. Syst. Evol. Microbiol.">
        <title>Complete genome of a new Firmicutes species belonging to the dominant human colonic microbiota ('Ruminococcus bicirculans') reveals two chromosomes and a selective capacity to utilize plant glucans.</title>
        <authorList>
            <consortium name="NISC Comparative Sequencing Program"/>
            <person name="Wegmann U."/>
            <person name="Louis P."/>
            <person name="Goesmann A."/>
            <person name="Henrissat B."/>
            <person name="Duncan S.H."/>
            <person name="Flint H.J."/>
        </authorList>
    </citation>
    <scope>NUCLEOTIDE SEQUENCE</scope>
    <source>
        <strain evidence="1">NBRC 109915</strain>
    </source>
</reference>
<keyword evidence="2" id="KW-1185">Reference proteome</keyword>
<name>A0ABQ5VGE2_9RHOB</name>
<dbReference type="EMBL" id="BSNL01000001">
    <property type="protein sequence ID" value="GLQ26136.1"/>
    <property type="molecule type" value="Genomic_DNA"/>
</dbReference>
<protein>
    <submittedName>
        <fullName evidence="1">Uncharacterized protein</fullName>
    </submittedName>
</protein>
<sequence length="82" mass="9444">MGDLCFREIAHNMRGAAHRSQVNAWMIGQYVMAAHHAPNDYPKRPELNVSQSENPIVDAEVQAIRRRVKLEHDTRKAMKHGR</sequence>
<comment type="caution">
    <text evidence="1">The sequence shown here is derived from an EMBL/GenBank/DDBJ whole genome shotgun (WGS) entry which is preliminary data.</text>
</comment>
<organism evidence="1 2">
    <name type="scientific">Sulfitobacter pacificus</name>
    <dbReference type="NCBI Taxonomy" id="1499314"/>
    <lineage>
        <taxon>Bacteria</taxon>
        <taxon>Pseudomonadati</taxon>
        <taxon>Pseudomonadota</taxon>
        <taxon>Alphaproteobacteria</taxon>
        <taxon>Rhodobacterales</taxon>
        <taxon>Roseobacteraceae</taxon>
        <taxon>Sulfitobacter</taxon>
    </lineage>
</organism>
<evidence type="ECO:0000313" key="2">
    <source>
        <dbReference type="Proteomes" id="UP001161388"/>
    </source>
</evidence>
<reference evidence="1" key="2">
    <citation type="submission" date="2023-01" db="EMBL/GenBank/DDBJ databases">
        <title>Draft genome sequence of Sulfitobacter pacificus strain NBRC 109915.</title>
        <authorList>
            <person name="Sun Q."/>
            <person name="Mori K."/>
        </authorList>
    </citation>
    <scope>NUCLEOTIDE SEQUENCE</scope>
    <source>
        <strain evidence="1">NBRC 109915</strain>
    </source>
</reference>
<accession>A0ABQ5VGE2</accession>
<proteinExistence type="predicted"/>
<gene>
    <name evidence="1" type="ORF">GCM10007927_09390</name>
</gene>
<evidence type="ECO:0000313" key="1">
    <source>
        <dbReference type="EMBL" id="GLQ26136.1"/>
    </source>
</evidence>